<sequence>MPPIRRRENNSYTVDVEVAGKGSGRAPKLSVEWGLETKGDWDRNQEHYLVKSESKLKTRLELTARSINITDEGIHYVHVGKDAGGKLDQNTDIHTSYVPINNPY</sequence>
<protein>
    <submittedName>
        <fullName evidence="1">Uncharacterized protein</fullName>
    </submittedName>
</protein>
<comment type="caution">
    <text evidence="1">The sequence shown here is derived from an EMBL/GenBank/DDBJ whole genome shotgun (WGS) entry which is preliminary data.</text>
</comment>
<dbReference type="EMBL" id="BGZK01000752">
    <property type="protein sequence ID" value="GBP59105.1"/>
    <property type="molecule type" value="Genomic_DNA"/>
</dbReference>
<evidence type="ECO:0000313" key="2">
    <source>
        <dbReference type="Proteomes" id="UP000299102"/>
    </source>
</evidence>
<keyword evidence="2" id="KW-1185">Reference proteome</keyword>
<accession>A0A4C1XA19</accession>
<gene>
    <name evidence="1" type="ORF">EVAR_48081_1</name>
</gene>
<reference evidence="1 2" key="1">
    <citation type="journal article" date="2019" name="Commun. Biol.">
        <title>The bagworm genome reveals a unique fibroin gene that provides high tensile strength.</title>
        <authorList>
            <person name="Kono N."/>
            <person name="Nakamura H."/>
            <person name="Ohtoshi R."/>
            <person name="Tomita M."/>
            <person name="Numata K."/>
            <person name="Arakawa K."/>
        </authorList>
    </citation>
    <scope>NUCLEOTIDE SEQUENCE [LARGE SCALE GENOMIC DNA]</scope>
</reference>
<evidence type="ECO:0000313" key="1">
    <source>
        <dbReference type="EMBL" id="GBP59105.1"/>
    </source>
</evidence>
<organism evidence="1 2">
    <name type="scientific">Eumeta variegata</name>
    <name type="common">Bagworm moth</name>
    <name type="synonym">Eumeta japonica</name>
    <dbReference type="NCBI Taxonomy" id="151549"/>
    <lineage>
        <taxon>Eukaryota</taxon>
        <taxon>Metazoa</taxon>
        <taxon>Ecdysozoa</taxon>
        <taxon>Arthropoda</taxon>
        <taxon>Hexapoda</taxon>
        <taxon>Insecta</taxon>
        <taxon>Pterygota</taxon>
        <taxon>Neoptera</taxon>
        <taxon>Endopterygota</taxon>
        <taxon>Lepidoptera</taxon>
        <taxon>Glossata</taxon>
        <taxon>Ditrysia</taxon>
        <taxon>Tineoidea</taxon>
        <taxon>Psychidae</taxon>
        <taxon>Oiketicinae</taxon>
        <taxon>Eumeta</taxon>
    </lineage>
</organism>
<proteinExistence type="predicted"/>
<dbReference type="Proteomes" id="UP000299102">
    <property type="component" value="Unassembled WGS sequence"/>
</dbReference>
<name>A0A4C1XA19_EUMVA</name>
<dbReference type="AlphaFoldDB" id="A0A4C1XA19"/>